<comment type="caution">
    <text evidence="2">The sequence shown here is derived from an EMBL/GenBank/DDBJ whole genome shotgun (WGS) entry which is preliminary data.</text>
</comment>
<dbReference type="GO" id="GO:0032259">
    <property type="term" value="P:methylation"/>
    <property type="evidence" value="ECO:0007669"/>
    <property type="project" value="UniProtKB-KW"/>
</dbReference>
<sequence>MYLKIFLLSMLLSSFKCVADSDSLQKAINGEHRSTQHKNRDIYRHPLTTLEFFNVEPDMTVVEIWPGGKAWYTEILAPYLKDQGLLYVAQFDENSSIEYFSKSFVKFKQKLVANPDIYGRVIITTLQPPNQLEIAPPGSADRVLTFRNVHNWMKSDQALQVFEAMYLALKSGGILGIVEHRNTAQTEQDPKALSGYVTEAHVIELAEQIGFKLLAKSEINANPKDMHKHPSGVWSLPPSLKGGEENKAYFENIGESDRMTLKFIKP</sequence>
<dbReference type="Gene3D" id="3.40.50.150">
    <property type="entry name" value="Vaccinia Virus protein VP39"/>
    <property type="match status" value="1"/>
</dbReference>
<gene>
    <name evidence="2" type="ORF">AU255_05275</name>
</gene>
<dbReference type="GO" id="GO:0008168">
    <property type="term" value="F:methyltransferase activity"/>
    <property type="evidence" value="ECO:0007669"/>
    <property type="project" value="UniProtKB-KW"/>
</dbReference>
<name>A0A1V8M6U1_9GAMM</name>
<evidence type="ECO:0000313" key="3">
    <source>
        <dbReference type="Proteomes" id="UP000191980"/>
    </source>
</evidence>
<dbReference type="OrthoDB" id="9801692at2"/>
<reference evidence="2 3" key="1">
    <citation type="submission" date="2015-12" db="EMBL/GenBank/DDBJ databases">
        <authorList>
            <person name="Shamseldin A."/>
            <person name="Moawad H."/>
            <person name="Abd El-Rahim W.M."/>
            <person name="Sadowsky M.J."/>
        </authorList>
    </citation>
    <scope>NUCLEOTIDE SEQUENCE [LARGE SCALE GENOMIC DNA]</scope>
    <source>
        <strain evidence="2 3">WF1</strain>
    </source>
</reference>
<accession>A0A1V8M6U1</accession>
<dbReference type="PIRSF" id="PIRSF031679">
    <property type="entry name" value="Mtase_Alr7345_prd"/>
    <property type="match status" value="1"/>
</dbReference>
<dbReference type="InterPro" id="IPR016980">
    <property type="entry name" value="S-AdoMet-dep_MeTrfase_Alr7345"/>
</dbReference>
<protein>
    <submittedName>
        <fullName evidence="2">Methyltransferase</fullName>
    </submittedName>
</protein>
<feature type="signal peptide" evidence="1">
    <location>
        <begin position="1"/>
        <end position="19"/>
    </location>
</feature>
<keyword evidence="1" id="KW-0732">Signal</keyword>
<keyword evidence="3" id="KW-1185">Reference proteome</keyword>
<evidence type="ECO:0000256" key="1">
    <source>
        <dbReference type="SAM" id="SignalP"/>
    </source>
</evidence>
<dbReference type="Proteomes" id="UP000191980">
    <property type="component" value="Unassembled WGS sequence"/>
</dbReference>
<dbReference type="AlphaFoldDB" id="A0A1V8M6U1"/>
<organism evidence="2 3">
    <name type="scientific">Methyloprofundus sedimenti</name>
    <dbReference type="NCBI Taxonomy" id="1420851"/>
    <lineage>
        <taxon>Bacteria</taxon>
        <taxon>Pseudomonadati</taxon>
        <taxon>Pseudomonadota</taxon>
        <taxon>Gammaproteobacteria</taxon>
        <taxon>Methylococcales</taxon>
        <taxon>Methylococcaceae</taxon>
        <taxon>Methyloprofundus</taxon>
    </lineage>
</organism>
<dbReference type="STRING" id="1420851.AU255_05275"/>
<feature type="chain" id="PRO_5012370519" evidence="1">
    <location>
        <begin position="20"/>
        <end position="266"/>
    </location>
</feature>
<dbReference type="SUPFAM" id="SSF53335">
    <property type="entry name" value="S-adenosyl-L-methionine-dependent methyltransferases"/>
    <property type="match status" value="1"/>
</dbReference>
<dbReference type="RefSeq" id="WP_080521911.1">
    <property type="nucleotide sequence ID" value="NZ_LPUF01000001.1"/>
</dbReference>
<proteinExistence type="predicted"/>
<dbReference type="EMBL" id="LPUF01000001">
    <property type="protein sequence ID" value="OQK17300.1"/>
    <property type="molecule type" value="Genomic_DNA"/>
</dbReference>
<keyword evidence="2" id="KW-0489">Methyltransferase</keyword>
<dbReference type="InterPro" id="IPR029063">
    <property type="entry name" value="SAM-dependent_MTases_sf"/>
</dbReference>
<keyword evidence="2" id="KW-0808">Transferase</keyword>
<evidence type="ECO:0000313" key="2">
    <source>
        <dbReference type="EMBL" id="OQK17300.1"/>
    </source>
</evidence>